<evidence type="ECO:0000313" key="11">
    <source>
        <dbReference type="Proteomes" id="UP000678679"/>
    </source>
</evidence>
<dbReference type="Pfam" id="PF13715">
    <property type="entry name" value="CarbopepD_reg_2"/>
    <property type="match status" value="1"/>
</dbReference>
<dbReference type="GO" id="GO:0009279">
    <property type="term" value="C:cell outer membrane"/>
    <property type="evidence" value="ECO:0007669"/>
    <property type="project" value="UniProtKB-SubCell"/>
</dbReference>
<dbReference type="Gene3D" id="2.40.170.20">
    <property type="entry name" value="TonB-dependent receptor, beta-barrel domain"/>
    <property type="match status" value="1"/>
</dbReference>
<comment type="subcellular location">
    <subcellularLocation>
        <location evidence="1 7">Cell outer membrane</location>
        <topology evidence="1 7">Multi-pass membrane protein</topology>
    </subcellularLocation>
</comment>
<feature type="domain" description="TonB-dependent receptor plug" evidence="9">
    <location>
        <begin position="114"/>
        <end position="238"/>
    </location>
</feature>
<keyword evidence="5 7" id="KW-0472">Membrane</keyword>
<dbReference type="InterPro" id="IPR023996">
    <property type="entry name" value="TonB-dep_OMP_SusC/RagA"/>
</dbReference>
<dbReference type="Gene3D" id="2.170.130.10">
    <property type="entry name" value="TonB-dependent receptor, plug domain"/>
    <property type="match status" value="1"/>
</dbReference>
<dbReference type="InterPro" id="IPR039426">
    <property type="entry name" value="TonB-dep_rcpt-like"/>
</dbReference>
<dbReference type="InterPro" id="IPR036942">
    <property type="entry name" value="Beta-barrel_TonB_sf"/>
</dbReference>
<proteinExistence type="inferred from homology"/>
<dbReference type="PROSITE" id="PS52016">
    <property type="entry name" value="TONB_DEPENDENT_REC_3"/>
    <property type="match status" value="1"/>
</dbReference>
<dbReference type="Proteomes" id="UP000678679">
    <property type="component" value="Chromosome 1"/>
</dbReference>
<comment type="similarity">
    <text evidence="7">Belongs to the TonB-dependent receptor family.</text>
</comment>
<keyword evidence="8" id="KW-0732">Signal</keyword>
<dbReference type="SUPFAM" id="SSF56935">
    <property type="entry name" value="Porins"/>
    <property type="match status" value="1"/>
</dbReference>
<dbReference type="EMBL" id="CP076132">
    <property type="protein sequence ID" value="QWG01886.1"/>
    <property type="molecule type" value="Genomic_DNA"/>
</dbReference>
<evidence type="ECO:0000256" key="8">
    <source>
        <dbReference type="SAM" id="SignalP"/>
    </source>
</evidence>
<dbReference type="InterPro" id="IPR008969">
    <property type="entry name" value="CarboxyPept-like_regulatory"/>
</dbReference>
<dbReference type="KEGG" id="fya:KMW28_19990"/>
<dbReference type="InterPro" id="IPR023997">
    <property type="entry name" value="TonB-dep_OMP_SusC/RagA_CS"/>
</dbReference>
<accession>A0AAX1N646</accession>
<evidence type="ECO:0000256" key="7">
    <source>
        <dbReference type="PROSITE-ProRule" id="PRU01360"/>
    </source>
</evidence>
<evidence type="ECO:0000256" key="6">
    <source>
        <dbReference type="ARBA" id="ARBA00023237"/>
    </source>
</evidence>
<feature type="signal peptide" evidence="8">
    <location>
        <begin position="1"/>
        <end position="21"/>
    </location>
</feature>
<reference evidence="10 11" key="1">
    <citation type="submission" date="2021-05" db="EMBL/GenBank/DDBJ databases">
        <title>Comparative genomic studies on the polysaccharide-degrading batcterial strains of the Flammeovirga genus.</title>
        <authorList>
            <person name="Zewei F."/>
            <person name="Zheng Z."/>
            <person name="Yu L."/>
            <person name="Ruyue G."/>
            <person name="Yanhong M."/>
            <person name="Yuanyuan C."/>
            <person name="Jingyan G."/>
            <person name="Wenjun H."/>
        </authorList>
    </citation>
    <scope>NUCLEOTIDE SEQUENCE [LARGE SCALE GENOMIC DNA]</scope>
    <source>
        <strain evidence="10 11">NBRC:100898</strain>
    </source>
</reference>
<organism evidence="10 11">
    <name type="scientific">Flammeovirga yaeyamensis</name>
    <dbReference type="NCBI Taxonomy" id="367791"/>
    <lineage>
        <taxon>Bacteria</taxon>
        <taxon>Pseudomonadati</taxon>
        <taxon>Bacteroidota</taxon>
        <taxon>Cytophagia</taxon>
        <taxon>Cytophagales</taxon>
        <taxon>Flammeovirgaceae</taxon>
        <taxon>Flammeovirga</taxon>
    </lineage>
</organism>
<evidence type="ECO:0000256" key="1">
    <source>
        <dbReference type="ARBA" id="ARBA00004571"/>
    </source>
</evidence>
<dbReference type="NCBIfam" id="TIGR04057">
    <property type="entry name" value="SusC_RagA_signa"/>
    <property type="match status" value="1"/>
</dbReference>
<keyword evidence="2 7" id="KW-0813">Transport</keyword>
<dbReference type="Gene3D" id="2.60.40.1120">
    <property type="entry name" value="Carboxypeptidase-like, regulatory domain"/>
    <property type="match status" value="1"/>
</dbReference>
<keyword evidence="4 7" id="KW-0812">Transmembrane</keyword>
<gene>
    <name evidence="10" type="ORF">KMW28_19990</name>
</gene>
<dbReference type="InterPro" id="IPR012910">
    <property type="entry name" value="Plug_dom"/>
</dbReference>
<dbReference type="NCBIfam" id="TIGR04056">
    <property type="entry name" value="OMP_RagA_SusC"/>
    <property type="match status" value="1"/>
</dbReference>
<dbReference type="AlphaFoldDB" id="A0AAX1N646"/>
<evidence type="ECO:0000256" key="3">
    <source>
        <dbReference type="ARBA" id="ARBA00022452"/>
    </source>
</evidence>
<dbReference type="SUPFAM" id="SSF49464">
    <property type="entry name" value="Carboxypeptidase regulatory domain-like"/>
    <property type="match status" value="1"/>
</dbReference>
<name>A0AAX1N646_9BACT</name>
<feature type="chain" id="PRO_5043578522" evidence="8">
    <location>
        <begin position="22"/>
        <end position="1065"/>
    </location>
</feature>
<protein>
    <submittedName>
        <fullName evidence="10">SusC/RagA family TonB-linked outer membrane protein</fullName>
    </submittedName>
</protein>
<keyword evidence="11" id="KW-1185">Reference proteome</keyword>
<evidence type="ECO:0000313" key="10">
    <source>
        <dbReference type="EMBL" id="QWG01886.1"/>
    </source>
</evidence>
<keyword evidence="3 7" id="KW-1134">Transmembrane beta strand</keyword>
<sequence>MFKRLLSLWVLMLALCINAAAQERTVTGSVVENGQPLPGVTVLVKGTSQGSITDFNGQFSILASEQDVLVFSFVGYLNQEIQVGTKSTINVSLEQDVEQLEEVVVTAMGQQTDKKSIGYAFQEVQVETLQQAGNPGLAGALQGKVSGVDIKPSSGMPGASTQINIRGARSFTGNNAPLYVVDGMPISSNPDFSTGSSVTGADVANRAVDIDPNDIASINILKGQAAAALYGIRASNGVIIIETKSGKGGKNSKPVVNISNSTSFDVVSRSPEYQTTYAQGAGGVFNPYQSMGWGPKISDIPNDINTDPEKPTGPNGIGYGGNHQGHPGKYFVPQLEHAGMDPWVTPGSYDNFGDYFGTGYTINTSANISQSTDNVNYSVGISNVDQKGIAPNTGMGRWNAKARFDATMNDHFSAGASANYVQSEIDKLSAGNDAALAGVYAAPPSYNLKGIPSANPTDPYDQIYYRSLTFPNPYWAAENNVFNEKTDRFYGNAYLQYETKLRDNMDVRVKYQLGIDAYTSHYQDIFEYGNKGIVNGIGGGSINNYGVSNNTLNSLATVNFNWDVTSKSKITAIVGNELNDQTKKTYDQYGSNFNGGGWKHITNTQVQSMNETQRMTRTVGFFGSLTYSYDQIFFLTATGRNDFVSTMPRNNRSFFYPSISTSVVLSEMDFLNKVDELSLFKVRASFAQVGQAGDYYENFYSTPSYGGGWWSGEYPINYPMNGITGFNRSGTLYDPALKPQNTMSFEVGTDLGFFNDRIVFSYTYSYQDVKDQIFAVPLAKSTGYSQKLTNGGRINTNAHEINLTLVPIQKKDLRWDMTFNYSKIVSVVQELAPGVESIFLGGFVTPQVRAAEGFAYPVIYGSSYLRDDNDNIIVDENGLPMMGDEEIIGDVTPDFILGFNTSLQYKNWNLSAVFDWKHGGEMYSGTNGLMDFYGMSKRTENRDEDFVFEGVKEDGTPNDIVIGPNGAVSHEGYYNRQNNINESFIYDNSFIKLRELAIGYQFPEKVFNGTTGVRLSAFARNILLWSKLPNLDPESSQGNNNMGGSFERFSMPNTSSFGFGVDLTF</sequence>
<evidence type="ECO:0000256" key="4">
    <source>
        <dbReference type="ARBA" id="ARBA00022692"/>
    </source>
</evidence>
<dbReference type="RefSeq" id="WP_169666318.1">
    <property type="nucleotide sequence ID" value="NZ_CP076132.1"/>
</dbReference>
<evidence type="ECO:0000256" key="2">
    <source>
        <dbReference type="ARBA" id="ARBA00022448"/>
    </source>
</evidence>
<dbReference type="Pfam" id="PF07715">
    <property type="entry name" value="Plug"/>
    <property type="match status" value="1"/>
</dbReference>
<evidence type="ECO:0000259" key="9">
    <source>
        <dbReference type="Pfam" id="PF07715"/>
    </source>
</evidence>
<keyword evidence="6 7" id="KW-0998">Cell outer membrane</keyword>
<dbReference type="InterPro" id="IPR037066">
    <property type="entry name" value="Plug_dom_sf"/>
</dbReference>
<evidence type="ECO:0000256" key="5">
    <source>
        <dbReference type="ARBA" id="ARBA00023136"/>
    </source>
</evidence>